<evidence type="ECO:0000313" key="1">
    <source>
        <dbReference type="EMBL" id="KKN73540.1"/>
    </source>
</evidence>
<dbReference type="AlphaFoldDB" id="A0A0F9SX99"/>
<reference evidence="1" key="1">
    <citation type="journal article" date="2015" name="Nature">
        <title>Complex archaea that bridge the gap between prokaryotes and eukaryotes.</title>
        <authorList>
            <person name="Spang A."/>
            <person name="Saw J.H."/>
            <person name="Jorgensen S.L."/>
            <person name="Zaremba-Niedzwiedzka K."/>
            <person name="Martijn J."/>
            <person name="Lind A.E."/>
            <person name="van Eijk R."/>
            <person name="Schleper C."/>
            <person name="Guy L."/>
            <person name="Ettema T.J."/>
        </authorList>
    </citation>
    <scope>NUCLEOTIDE SEQUENCE</scope>
</reference>
<dbReference type="EMBL" id="LAZR01000342">
    <property type="protein sequence ID" value="KKN73540.1"/>
    <property type="molecule type" value="Genomic_DNA"/>
</dbReference>
<gene>
    <name evidence="1" type="ORF">LCGC14_0399870</name>
</gene>
<sequence length="84" mass="9365">MGRRIWSCPNRQYAEGFLDGVEFVNDSAIKVERCVQTHVGTYVFTLEDDNFDGMEAFLPSSEHPQPTAVALEQLRDDSEGRGGA</sequence>
<comment type="caution">
    <text evidence="1">The sequence shown here is derived from an EMBL/GenBank/DDBJ whole genome shotgun (WGS) entry which is preliminary data.</text>
</comment>
<accession>A0A0F9SX99</accession>
<protein>
    <submittedName>
        <fullName evidence="1">Uncharacterized protein</fullName>
    </submittedName>
</protein>
<organism evidence="1">
    <name type="scientific">marine sediment metagenome</name>
    <dbReference type="NCBI Taxonomy" id="412755"/>
    <lineage>
        <taxon>unclassified sequences</taxon>
        <taxon>metagenomes</taxon>
        <taxon>ecological metagenomes</taxon>
    </lineage>
</organism>
<proteinExistence type="predicted"/>
<name>A0A0F9SX99_9ZZZZ</name>